<dbReference type="PANTHER" id="PTHR43163:SF6">
    <property type="entry name" value="DIPEPTIDE TRANSPORT SYSTEM PERMEASE PROTEIN DPPB-RELATED"/>
    <property type="match status" value="1"/>
</dbReference>
<evidence type="ECO:0000256" key="3">
    <source>
        <dbReference type="ARBA" id="ARBA00022475"/>
    </source>
</evidence>
<sequence>MLRYSLRRIPSALIVLAIGSVVIFTLLRLVPGDPAQILAGPDSSPEALESIRDDLGLTGSQVGQYFSWLGGVASFDLGHSLILGGDIGSLLLDALGNTVVLAAAALLLAVVIAFTMSTVSVIVDRRWLNSVVTGFGTVAVAIPNFVTGTILVVLFGVVWAVLPAGGVPRSGFLDDPGISVQYLILPAVCLALPIAATLTRFLTESLRSQLAEPYVTTARALGISRRRIVLTQALPNALPSTVTVLGMQVGHLLGGTVLVEAIFAWPGLGHLIERAISSRDYPVVQVMLLFSVGLFVAVQLITDLVNAWLDPRIRLGGHA</sequence>
<dbReference type="Pfam" id="PF19300">
    <property type="entry name" value="BPD_transp_1_N"/>
    <property type="match status" value="1"/>
</dbReference>
<feature type="transmembrane region" description="Helical" evidence="7">
    <location>
        <begin position="135"/>
        <end position="162"/>
    </location>
</feature>
<dbReference type="Pfam" id="PF00528">
    <property type="entry name" value="BPD_transp_1"/>
    <property type="match status" value="1"/>
</dbReference>
<feature type="domain" description="ABC transmembrane type-1" evidence="8">
    <location>
        <begin position="95"/>
        <end position="302"/>
    </location>
</feature>
<dbReference type="AlphaFoldDB" id="A0A3S5Y6N3"/>
<evidence type="ECO:0000256" key="4">
    <source>
        <dbReference type="ARBA" id="ARBA00022692"/>
    </source>
</evidence>
<comment type="subcellular location">
    <subcellularLocation>
        <location evidence="1 7">Cell membrane</location>
        <topology evidence="1 7">Multi-pass membrane protein</topology>
    </subcellularLocation>
</comment>
<gene>
    <name evidence="9" type="ordered locus">REQ_21440</name>
</gene>
<dbReference type="GO" id="GO:0005886">
    <property type="term" value="C:plasma membrane"/>
    <property type="evidence" value="ECO:0007669"/>
    <property type="project" value="UniProtKB-SubCell"/>
</dbReference>
<keyword evidence="4 7" id="KW-0812">Transmembrane</keyword>
<dbReference type="InterPro" id="IPR000515">
    <property type="entry name" value="MetI-like"/>
</dbReference>
<dbReference type="KEGG" id="req:REQ_21440"/>
<evidence type="ECO:0000256" key="7">
    <source>
        <dbReference type="RuleBase" id="RU363032"/>
    </source>
</evidence>
<dbReference type="Gene3D" id="1.10.3720.10">
    <property type="entry name" value="MetI-like"/>
    <property type="match status" value="1"/>
</dbReference>
<dbReference type="PROSITE" id="PS50928">
    <property type="entry name" value="ABC_TM1"/>
    <property type="match status" value="1"/>
</dbReference>
<proteinExistence type="inferred from homology"/>
<dbReference type="InterPro" id="IPR035906">
    <property type="entry name" value="MetI-like_sf"/>
</dbReference>
<keyword evidence="6 7" id="KW-0472">Membrane</keyword>
<keyword evidence="3" id="KW-1003">Cell membrane</keyword>
<comment type="similarity">
    <text evidence="7">Belongs to the binding-protein-dependent transport system permease family.</text>
</comment>
<evidence type="ECO:0000259" key="8">
    <source>
        <dbReference type="PROSITE" id="PS50928"/>
    </source>
</evidence>
<dbReference type="SUPFAM" id="SSF161098">
    <property type="entry name" value="MetI-like"/>
    <property type="match status" value="1"/>
</dbReference>
<reference evidence="9" key="1">
    <citation type="journal article" date="2010" name="PLoS Genet.">
        <title>The genome of a pathogenic rhodococcus: cooptive virulence underpinned by key gene acquisitions.</title>
        <authorList>
            <person name="Letek M."/>
            <person name="Gonzalez P."/>
            <person name="Macarthur I."/>
            <person name="Rodriguez H."/>
            <person name="Freeman T.C."/>
            <person name="Valero-Rello A."/>
            <person name="Blanco M."/>
            <person name="Buckley T."/>
            <person name="Cherevach I."/>
            <person name="Fahey R."/>
            <person name="Hapeshi A."/>
            <person name="Holdstock J."/>
            <person name="Leadon D."/>
            <person name="Navas J."/>
            <person name="Ocampo A."/>
            <person name="Quail M.A."/>
            <person name="Sanders M."/>
            <person name="Scortti M.M."/>
            <person name="Prescott J.F."/>
            <person name="Fogarty U."/>
            <person name="Meijer W.G."/>
            <person name="Parkhill J."/>
            <person name="Bentley S.D."/>
            <person name="Vazquez-Boland J.A."/>
        </authorList>
    </citation>
    <scope>NUCLEOTIDE SEQUENCE [LARGE SCALE GENOMIC DNA]</scope>
    <source>
        <strain evidence="9 10">103S</strain>
    </source>
</reference>
<evidence type="ECO:0000256" key="5">
    <source>
        <dbReference type="ARBA" id="ARBA00022989"/>
    </source>
</evidence>
<evidence type="ECO:0000256" key="1">
    <source>
        <dbReference type="ARBA" id="ARBA00004651"/>
    </source>
</evidence>
<protein>
    <submittedName>
        <fullName evidence="9">Oligopeptide/dipeptide ABC transporter integral membrane subunit</fullName>
    </submittedName>
</protein>
<evidence type="ECO:0000256" key="2">
    <source>
        <dbReference type="ARBA" id="ARBA00022448"/>
    </source>
</evidence>
<name>A0A3S5Y6N3_RHOH1</name>
<feature type="transmembrane region" description="Helical" evidence="7">
    <location>
        <begin position="99"/>
        <end position="123"/>
    </location>
</feature>
<evidence type="ECO:0000256" key="6">
    <source>
        <dbReference type="ARBA" id="ARBA00023136"/>
    </source>
</evidence>
<accession>A0A3S5Y6N3</accession>
<dbReference type="RefSeq" id="WP_013415901.1">
    <property type="nucleotide sequence ID" value="NC_014659.1"/>
</dbReference>
<dbReference type="EMBL" id="FN563149">
    <property type="protein sequence ID" value="CBH48197.1"/>
    <property type="molecule type" value="Genomic_DNA"/>
</dbReference>
<dbReference type="InterPro" id="IPR045621">
    <property type="entry name" value="BPD_transp_1_N"/>
</dbReference>
<keyword evidence="5 7" id="KW-1133">Transmembrane helix</keyword>
<feature type="transmembrane region" description="Helical" evidence="7">
    <location>
        <begin position="283"/>
        <end position="302"/>
    </location>
</feature>
<dbReference type="PANTHER" id="PTHR43163">
    <property type="entry name" value="DIPEPTIDE TRANSPORT SYSTEM PERMEASE PROTEIN DPPB-RELATED"/>
    <property type="match status" value="1"/>
</dbReference>
<feature type="transmembrane region" description="Helical" evidence="7">
    <location>
        <begin position="12"/>
        <end position="30"/>
    </location>
</feature>
<evidence type="ECO:0000313" key="9">
    <source>
        <dbReference type="EMBL" id="CBH48197.1"/>
    </source>
</evidence>
<dbReference type="CDD" id="cd06261">
    <property type="entry name" value="TM_PBP2"/>
    <property type="match status" value="1"/>
</dbReference>
<dbReference type="Proteomes" id="UP001154400">
    <property type="component" value="Chromosome"/>
</dbReference>
<organism evidence="9">
    <name type="scientific">Rhodococcus hoagii (strain 103S)</name>
    <name type="common">Rhodococcus equi</name>
    <dbReference type="NCBI Taxonomy" id="685727"/>
    <lineage>
        <taxon>Bacteria</taxon>
        <taxon>Bacillati</taxon>
        <taxon>Actinomycetota</taxon>
        <taxon>Actinomycetes</taxon>
        <taxon>Mycobacteriales</taxon>
        <taxon>Nocardiaceae</taxon>
        <taxon>Prescottella</taxon>
    </lineage>
</organism>
<feature type="transmembrane region" description="Helical" evidence="7">
    <location>
        <begin position="182"/>
        <end position="202"/>
    </location>
</feature>
<keyword evidence="2 7" id="KW-0813">Transport</keyword>
<evidence type="ECO:0000313" key="10">
    <source>
        <dbReference type="Proteomes" id="UP000006892"/>
    </source>
</evidence>
<dbReference type="GO" id="GO:0055085">
    <property type="term" value="P:transmembrane transport"/>
    <property type="evidence" value="ECO:0007669"/>
    <property type="project" value="InterPro"/>
</dbReference>